<dbReference type="EMBL" id="OW240914">
    <property type="protein sequence ID" value="CAH2277881.1"/>
    <property type="molecule type" value="Genomic_DNA"/>
</dbReference>
<protein>
    <submittedName>
        <fullName evidence="1">Uncharacterized protein</fullName>
    </submittedName>
</protein>
<sequence length="132" mass="14350">MAAASASGSENMALEIIEDKLRDLTTSMVTGVDLQTLTATIQETMRTEVAGIRMEVAEQAGRITATEEAIAALTTHVASTDTAVTRQGEMLLSLHRHLEDVDNRGRRCNIRVHGVPETEGEENAEKVLTELF</sequence>
<dbReference type="Proteomes" id="UP001295444">
    <property type="component" value="Chromosome 03"/>
</dbReference>
<organism evidence="1 2">
    <name type="scientific">Pelobates cultripes</name>
    <name type="common">Western spadefoot toad</name>
    <dbReference type="NCBI Taxonomy" id="61616"/>
    <lineage>
        <taxon>Eukaryota</taxon>
        <taxon>Metazoa</taxon>
        <taxon>Chordata</taxon>
        <taxon>Craniata</taxon>
        <taxon>Vertebrata</taxon>
        <taxon>Euteleostomi</taxon>
        <taxon>Amphibia</taxon>
        <taxon>Batrachia</taxon>
        <taxon>Anura</taxon>
        <taxon>Pelobatoidea</taxon>
        <taxon>Pelobatidae</taxon>
        <taxon>Pelobates</taxon>
    </lineage>
</organism>
<accession>A0AAD1W2G8</accession>
<keyword evidence="2" id="KW-1185">Reference proteome</keyword>
<name>A0AAD1W2G8_PELCU</name>
<dbReference type="AlphaFoldDB" id="A0AAD1W2G8"/>
<gene>
    <name evidence="1" type="ORF">PECUL_23A035210</name>
</gene>
<proteinExistence type="predicted"/>
<evidence type="ECO:0000313" key="1">
    <source>
        <dbReference type="EMBL" id="CAH2277881.1"/>
    </source>
</evidence>
<evidence type="ECO:0000313" key="2">
    <source>
        <dbReference type="Proteomes" id="UP001295444"/>
    </source>
</evidence>
<reference evidence="1" key="1">
    <citation type="submission" date="2022-03" db="EMBL/GenBank/DDBJ databases">
        <authorList>
            <person name="Alioto T."/>
            <person name="Alioto T."/>
            <person name="Gomez Garrido J."/>
        </authorList>
    </citation>
    <scope>NUCLEOTIDE SEQUENCE</scope>
</reference>